<dbReference type="Gene3D" id="1.20.1560.10">
    <property type="entry name" value="ABC transporter type 1, transmembrane domain"/>
    <property type="match status" value="1"/>
</dbReference>
<dbReference type="GO" id="GO:0005524">
    <property type="term" value="F:ATP binding"/>
    <property type="evidence" value="ECO:0007669"/>
    <property type="project" value="UniProtKB-KW"/>
</dbReference>
<evidence type="ECO:0000256" key="6">
    <source>
        <dbReference type="ARBA" id="ARBA00022801"/>
    </source>
</evidence>
<dbReference type="Pfam" id="PF00664">
    <property type="entry name" value="ABC_membrane"/>
    <property type="match status" value="1"/>
</dbReference>
<dbReference type="FunFam" id="3.40.50.300:FF:000299">
    <property type="entry name" value="ABC transporter ATP-binding protein/permease"/>
    <property type="match status" value="1"/>
</dbReference>
<protein>
    <submittedName>
        <fullName evidence="14">Type I secretion system permease/ATPase</fullName>
    </submittedName>
</protein>
<dbReference type="InterPro" id="IPR036640">
    <property type="entry name" value="ABC1_TM_sf"/>
</dbReference>
<dbReference type="STRING" id="675511.GCA_000341735_03408"/>
<dbReference type="CDD" id="cd03245">
    <property type="entry name" value="ABCC_bacteriocin_exporters"/>
    <property type="match status" value="1"/>
</dbReference>
<dbReference type="SMART" id="SM00382">
    <property type="entry name" value="AAA"/>
    <property type="match status" value="1"/>
</dbReference>
<dbReference type="InterPro" id="IPR003593">
    <property type="entry name" value="AAA+_ATPase"/>
</dbReference>
<dbReference type="InterPro" id="IPR027417">
    <property type="entry name" value="P-loop_NTPase"/>
</dbReference>
<evidence type="ECO:0000259" key="12">
    <source>
        <dbReference type="PROSITE" id="PS50929"/>
    </source>
</evidence>
<feature type="domain" description="Peptidase C39" evidence="13">
    <location>
        <begin position="21"/>
        <end position="143"/>
    </location>
</feature>
<dbReference type="GO" id="GO:0005886">
    <property type="term" value="C:plasma membrane"/>
    <property type="evidence" value="ECO:0007669"/>
    <property type="project" value="UniProtKB-SubCell"/>
</dbReference>
<keyword evidence="15" id="KW-1185">Reference proteome</keyword>
<evidence type="ECO:0000256" key="1">
    <source>
        <dbReference type="ARBA" id="ARBA00004651"/>
    </source>
</evidence>
<evidence type="ECO:0000256" key="2">
    <source>
        <dbReference type="ARBA" id="ARBA00022448"/>
    </source>
</evidence>
<dbReference type="OrthoDB" id="9759820at2"/>
<dbReference type="InterPro" id="IPR039421">
    <property type="entry name" value="Type_1_exporter"/>
</dbReference>
<dbReference type="CDD" id="cd02421">
    <property type="entry name" value="Peptidase_C39_likeD"/>
    <property type="match status" value="1"/>
</dbReference>
<keyword evidence="3" id="KW-1003">Cell membrane</keyword>
<feature type="domain" description="ABC transporter" evidence="11">
    <location>
        <begin position="491"/>
        <end position="726"/>
    </location>
</feature>
<feature type="transmembrane region" description="Helical" evidence="10">
    <location>
        <begin position="393"/>
        <end position="422"/>
    </location>
</feature>
<dbReference type="InterPro" id="IPR011527">
    <property type="entry name" value="ABC1_TM_dom"/>
</dbReference>
<feature type="transmembrane region" description="Helical" evidence="10">
    <location>
        <begin position="179"/>
        <end position="201"/>
    </location>
</feature>
<evidence type="ECO:0000256" key="8">
    <source>
        <dbReference type="ARBA" id="ARBA00022989"/>
    </source>
</evidence>
<keyword evidence="4 10" id="KW-0812">Transmembrane</keyword>
<dbReference type="SUPFAM" id="SSF90123">
    <property type="entry name" value="ABC transporter transmembrane region"/>
    <property type="match status" value="1"/>
</dbReference>
<dbReference type="RefSeq" id="WP_017841836.1">
    <property type="nucleotide sequence ID" value="NZ_CP035467.1"/>
</dbReference>
<dbReference type="PROSITE" id="PS50929">
    <property type="entry name" value="ABC_TM1F"/>
    <property type="match status" value="1"/>
</dbReference>
<dbReference type="InterPro" id="IPR003439">
    <property type="entry name" value="ABC_transporter-like_ATP-bd"/>
</dbReference>
<dbReference type="EMBL" id="CP035467">
    <property type="protein sequence ID" value="QCW84283.1"/>
    <property type="molecule type" value="Genomic_DNA"/>
</dbReference>
<evidence type="ECO:0000256" key="10">
    <source>
        <dbReference type="SAM" id="Phobius"/>
    </source>
</evidence>
<evidence type="ECO:0000259" key="13">
    <source>
        <dbReference type="PROSITE" id="PS50990"/>
    </source>
</evidence>
<dbReference type="PROSITE" id="PS50893">
    <property type="entry name" value="ABC_TRANSPORTER_2"/>
    <property type="match status" value="1"/>
</dbReference>
<comment type="subcellular location">
    <subcellularLocation>
        <location evidence="1">Cell membrane</location>
        <topology evidence="1">Multi-pass membrane protein</topology>
    </subcellularLocation>
</comment>
<evidence type="ECO:0000256" key="4">
    <source>
        <dbReference type="ARBA" id="ARBA00022692"/>
    </source>
</evidence>
<gene>
    <name evidence="14" type="ORF">EQU24_20145</name>
</gene>
<dbReference type="CDD" id="cd18587">
    <property type="entry name" value="ABC_6TM_LapB_like"/>
    <property type="match status" value="1"/>
</dbReference>
<reference evidence="15" key="1">
    <citation type="journal article" date="2019" name="J. Bacteriol.">
        <title>A Mutagenic Screen Identifies a TonB-Dependent Receptor Required for the Lanthanide Metal Switch in the Type I Methanotroph 'Methylotuvimicrobium buryatense' 5GB1C.</title>
        <authorList>
            <person name="Groom J.D."/>
            <person name="Ford S.M."/>
            <person name="Pesesky M.W."/>
            <person name="Lidstrom M.E."/>
        </authorList>
    </citation>
    <scope>NUCLEOTIDE SEQUENCE [LARGE SCALE GENOMIC DNA]</scope>
    <source>
        <strain evidence="15">5GB1C</strain>
    </source>
</reference>
<dbReference type="GO" id="GO:0008233">
    <property type="term" value="F:peptidase activity"/>
    <property type="evidence" value="ECO:0007669"/>
    <property type="project" value="InterPro"/>
</dbReference>
<dbReference type="PROSITE" id="PS50990">
    <property type="entry name" value="PEPTIDASE_C39"/>
    <property type="match status" value="1"/>
</dbReference>
<keyword evidence="9 10" id="KW-0472">Membrane</keyword>
<evidence type="ECO:0000256" key="3">
    <source>
        <dbReference type="ARBA" id="ARBA00022475"/>
    </source>
</evidence>
<dbReference type="KEGG" id="mbur:EQU24_20145"/>
<dbReference type="GO" id="GO:0006508">
    <property type="term" value="P:proteolysis"/>
    <property type="evidence" value="ECO:0007669"/>
    <property type="project" value="InterPro"/>
</dbReference>
<proteinExistence type="predicted"/>
<evidence type="ECO:0000256" key="5">
    <source>
        <dbReference type="ARBA" id="ARBA00022741"/>
    </source>
</evidence>
<dbReference type="GO" id="GO:0016887">
    <property type="term" value="F:ATP hydrolysis activity"/>
    <property type="evidence" value="ECO:0007669"/>
    <property type="project" value="InterPro"/>
</dbReference>
<feature type="transmembrane region" description="Helical" evidence="10">
    <location>
        <begin position="285"/>
        <end position="309"/>
    </location>
</feature>
<dbReference type="Gene3D" id="3.40.50.300">
    <property type="entry name" value="P-loop containing nucleotide triphosphate hydrolases"/>
    <property type="match status" value="1"/>
</dbReference>
<keyword evidence="2" id="KW-0813">Transport</keyword>
<accession>A0A4P9UUJ4</accession>
<dbReference type="Pfam" id="PF00005">
    <property type="entry name" value="ABC_tran"/>
    <property type="match status" value="1"/>
</dbReference>
<feature type="transmembrane region" description="Helical" evidence="10">
    <location>
        <begin position="213"/>
        <end position="230"/>
    </location>
</feature>
<dbReference type="PANTHER" id="PTHR43394">
    <property type="entry name" value="ATP-DEPENDENT PERMEASE MDL1, MITOCHONDRIAL"/>
    <property type="match status" value="1"/>
</dbReference>
<dbReference type="SUPFAM" id="SSF52540">
    <property type="entry name" value="P-loop containing nucleoside triphosphate hydrolases"/>
    <property type="match status" value="1"/>
</dbReference>
<dbReference type="NCBIfam" id="TIGR03375">
    <property type="entry name" value="type_I_sec_LssB"/>
    <property type="match status" value="1"/>
</dbReference>
<evidence type="ECO:0000256" key="9">
    <source>
        <dbReference type="ARBA" id="ARBA00023136"/>
    </source>
</evidence>
<sequence length="726" mass="80669">MSLSNSEQAGNIEIAGGNDNDSSSVNDPLLNALLVLCKLLQNPHSADALTAGLPLESNRLTPDLFPRAAKRAGLAAGLVVRPLDRISNLVLPAILLLKQGQAIILLSRDGNQCKVLFPETEDGIKTVALNELNQDYTGAAFFVQQEHSFDSRIDQTQAPKSVHWFWDVIFKSWPIYSEVLMASFLINLFAISTPFYVMNVYDRVVPNHALETLWVLSTGMLIIYTFEFVMKSLRSYFIDTASKRAEIILSATLFERIMGIKMESRPTSLGVFANNFNEFESFRDFLTSATLTALIDLPFTILFLIVIWYLAGDMVIIPLTVIPVALVSGYFIQKPLRKLSQQLSQFSSQKGATLYESLSNLETIKGASAEGQSQKKWEETVAYMSKLSVKSRFYSSFATNLITFLQRMTYLMVVIYAVYLIIEGELTVGGLIACTILTRHALNPIGKFAALLTRYDAARTALESLKQLMNQPVERDEYKKYLHRPKFKGSIEFKDVTFSYPNQPIKALENVSFKIDAGEHVAILGRIGSGKSTVEKLLLGFYEVQSGAILIDGTDIRQIDPSDLRRQIGYVSQDISLMHGSVKDNITLGARYADDTMILQAAQLAGVTHFVDKHPQGFEMPVGERGRSLSGGQRQSIAVARALLLSPPIYVMDEPTNAMDNSTEDGFKKRLAPHIRDKTLLLVTHKTSLLSLVDRLIIMDNGRIIADGPKDQVLNALKQGQIKVSS</sequence>
<dbReference type="Proteomes" id="UP000305881">
    <property type="component" value="Chromosome"/>
</dbReference>
<evidence type="ECO:0000313" key="15">
    <source>
        <dbReference type="Proteomes" id="UP000305881"/>
    </source>
</evidence>
<keyword evidence="7" id="KW-0067">ATP-binding</keyword>
<keyword evidence="8 10" id="KW-1133">Transmembrane helix</keyword>
<dbReference type="GO" id="GO:0015421">
    <property type="term" value="F:ABC-type oligopeptide transporter activity"/>
    <property type="evidence" value="ECO:0007669"/>
    <property type="project" value="TreeGrafter"/>
</dbReference>
<feature type="domain" description="ABC transmembrane type-1" evidence="12">
    <location>
        <begin position="179"/>
        <end position="457"/>
    </location>
</feature>
<evidence type="ECO:0000259" key="11">
    <source>
        <dbReference type="PROSITE" id="PS50893"/>
    </source>
</evidence>
<evidence type="ECO:0000313" key="14">
    <source>
        <dbReference type="EMBL" id="QCW84283.1"/>
    </source>
</evidence>
<dbReference type="PANTHER" id="PTHR43394:SF1">
    <property type="entry name" value="ATP-BINDING CASSETTE SUB-FAMILY B MEMBER 10, MITOCHONDRIAL"/>
    <property type="match status" value="1"/>
</dbReference>
<feature type="transmembrane region" description="Helical" evidence="10">
    <location>
        <begin position="315"/>
        <end position="332"/>
    </location>
</feature>
<organism evidence="14 15">
    <name type="scientific">Methylotuvimicrobium buryatense</name>
    <name type="common">Methylomicrobium buryatense</name>
    <dbReference type="NCBI Taxonomy" id="95641"/>
    <lineage>
        <taxon>Bacteria</taxon>
        <taxon>Pseudomonadati</taxon>
        <taxon>Pseudomonadota</taxon>
        <taxon>Gammaproteobacteria</taxon>
        <taxon>Methylococcales</taxon>
        <taxon>Methylococcaceae</taxon>
        <taxon>Methylotuvimicrobium</taxon>
    </lineage>
</organism>
<dbReference type="Gene3D" id="3.90.70.10">
    <property type="entry name" value="Cysteine proteinases"/>
    <property type="match status" value="1"/>
</dbReference>
<dbReference type="AlphaFoldDB" id="A0A4P9UUJ4"/>
<dbReference type="InterPro" id="IPR017750">
    <property type="entry name" value="ATPase_T1SS"/>
</dbReference>
<keyword evidence="6" id="KW-0378">Hydrolase</keyword>
<name>A0A4P9UUJ4_METBY</name>
<keyword evidence="5" id="KW-0547">Nucleotide-binding</keyword>
<dbReference type="InterPro" id="IPR005074">
    <property type="entry name" value="Peptidase_C39"/>
</dbReference>
<evidence type="ECO:0000256" key="7">
    <source>
        <dbReference type="ARBA" id="ARBA00022840"/>
    </source>
</evidence>